<gene>
    <name evidence="2" type="ORF">PSQ19_05425</name>
</gene>
<reference evidence="2 3" key="1">
    <citation type="submission" date="2023-02" db="EMBL/GenBank/DDBJ databases">
        <title>Devosia algicola sp. nov., isolated from the phycosphere of marine algae.</title>
        <authorList>
            <person name="Kim J.M."/>
            <person name="Lee J.K."/>
            <person name="Choi B.J."/>
            <person name="Bayburt H."/>
            <person name="Jeon C.O."/>
        </authorList>
    </citation>
    <scope>NUCLEOTIDE SEQUENCE [LARGE SCALE GENOMIC DNA]</scope>
    <source>
        <strain evidence="2 3">G20-9</strain>
    </source>
</reference>
<dbReference type="GO" id="GO:0016740">
    <property type="term" value="F:transferase activity"/>
    <property type="evidence" value="ECO:0007669"/>
    <property type="project" value="UniProtKB-KW"/>
</dbReference>
<keyword evidence="3" id="KW-1185">Reference proteome</keyword>
<sequence length="248" mass="26919">MDTKARKFVMGSGYAGYMGLPDVHDGTWDIRFVRGPQTASKLKISPDLAICDSAVLLRAMELPEAVADVGVAFMPHYESLERGNWAEACQMAGITLIDATDPVDNILSQLRSAKLLITEAMHGAIVADALRTPWIAAKPIYGGHHMKWLDWAGALDIDLRMNLLKPTSVLEYYIARTGRGGSRGKVGRFTQSPLAKLPNSVLTHGAAQHLQAMAKLDPQLSADSKIEEATERAQAAVARFVHSRASVT</sequence>
<evidence type="ECO:0000259" key="1">
    <source>
        <dbReference type="Pfam" id="PF04230"/>
    </source>
</evidence>
<keyword evidence="2" id="KW-0808">Transferase</keyword>
<proteinExistence type="predicted"/>
<dbReference type="EMBL" id="CP118246">
    <property type="protein sequence ID" value="WDR03533.1"/>
    <property type="molecule type" value="Genomic_DNA"/>
</dbReference>
<dbReference type="Pfam" id="PF04230">
    <property type="entry name" value="PS_pyruv_trans"/>
    <property type="match status" value="1"/>
</dbReference>
<name>A0ABY7YQD6_9HYPH</name>
<dbReference type="RefSeq" id="WP_282219925.1">
    <property type="nucleotide sequence ID" value="NZ_CP118246.1"/>
</dbReference>
<protein>
    <submittedName>
        <fullName evidence="2">Pyruvyl transferase</fullName>
    </submittedName>
</protein>
<organism evidence="2 3">
    <name type="scientific">Devosia algicola</name>
    <dbReference type="NCBI Taxonomy" id="3026418"/>
    <lineage>
        <taxon>Bacteria</taxon>
        <taxon>Pseudomonadati</taxon>
        <taxon>Pseudomonadota</taxon>
        <taxon>Alphaproteobacteria</taxon>
        <taxon>Hyphomicrobiales</taxon>
        <taxon>Devosiaceae</taxon>
        <taxon>Devosia</taxon>
    </lineage>
</organism>
<feature type="domain" description="Polysaccharide pyruvyl transferase" evidence="1">
    <location>
        <begin position="28"/>
        <end position="136"/>
    </location>
</feature>
<dbReference type="InterPro" id="IPR007345">
    <property type="entry name" value="Polysacch_pyruvyl_Trfase"/>
</dbReference>
<evidence type="ECO:0000313" key="3">
    <source>
        <dbReference type="Proteomes" id="UP001220530"/>
    </source>
</evidence>
<evidence type="ECO:0000313" key="2">
    <source>
        <dbReference type="EMBL" id="WDR03533.1"/>
    </source>
</evidence>
<dbReference type="Proteomes" id="UP001220530">
    <property type="component" value="Chromosome"/>
</dbReference>
<accession>A0ABY7YQD6</accession>